<organism evidence="1">
    <name type="scientific">Myoviridae sp. ctFPV8</name>
    <dbReference type="NCBI Taxonomy" id="2825068"/>
    <lineage>
        <taxon>Viruses</taxon>
        <taxon>Duplodnaviria</taxon>
        <taxon>Heunggongvirae</taxon>
        <taxon>Uroviricota</taxon>
        <taxon>Caudoviricetes</taxon>
    </lineage>
</organism>
<dbReference type="EMBL" id="BK015385">
    <property type="protein sequence ID" value="DAE04307.1"/>
    <property type="molecule type" value="Genomic_DNA"/>
</dbReference>
<reference evidence="1" key="1">
    <citation type="journal article" date="2021" name="Proc. Natl. Acad. Sci. U.S.A.">
        <title>A Catalog of Tens of Thousands of Viruses from Human Metagenomes Reveals Hidden Associations with Chronic Diseases.</title>
        <authorList>
            <person name="Tisza M.J."/>
            <person name="Buck C.B."/>
        </authorList>
    </citation>
    <scope>NUCLEOTIDE SEQUENCE</scope>
    <source>
        <strain evidence="1">CtFPV8</strain>
    </source>
</reference>
<name>A0A8S5PCY5_9CAUD</name>
<accession>A0A8S5PCY5</accession>
<proteinExistence type="predicted"/>
<evidence type="ECO:0000313" key="1">
    <source>
        <dbReference type="EMBL" id="DAE04307.1"/>
    </source>
</evidence>
<sequence length="31" mass="3839">MIKIYYCRKKIPSNEGSFFFLNNQTYIRSYN</sequence>
<protein>
    <submittedName>
        <fullName evidence="1">Uncharacterized protein</fullName>
    </submittedName>
</protein>